<dbReference type="AlphaFoldDB" id="A0A1U9Z979"/>
<evidence type="ECO:0000313" key="3">
    <source>
        <dbReference type="Proteomes" id="UP000191135"/>
    </source>
</evidence>
<dbReference type="Gene3D" id="1.10.530.10">
    <property type="match status" value="1"/>
</dbReference>
<evidence type="ECO:0000313" key="2">
    <source>
        <dbReference type="EMBL" id="AQZ54263.1"/>
    </source>
</evidence>
<organism evidence="2 3">
    <name type="scientific">Martelella mediterranea DSM 17316</name>
    <dbReference type="NCBI Taxonomy" id="1122214"/>
    <lineage>
        <taxon>Bacteria</taxon>
        <taxon>Pseudomonadati</taxon>
        <taxon>Pseudomonadota</taxon>
        <taxon>Alphaproteobacteria</taxon>
        <taxon>Hyphomicrobiales</taxon>
        <taxon>Aurantimonadaceae</taxon>
        <taxon>Martelella</taxon>
    </lineage>
</organism>
<keyword evidence="2" id="KW-0614">Plasmid</keyword>
<proteinExistence type="predicted"/>
<accession>A0A1U9Z979</accession>
<dbReference type="eggNOG" id="ENOG50315P3">
    <property type="taxonomic scope" value="Bacteria"/>
</dbReference>
<dbReference type="KEGG" id="mmed:Mame_04971"/>
<name>A0A1U9Z979_9HYPH</name>
<feature type="chain" id="PRO_5010704532" evidence="1">
    <location>
        <begin position="23"/>
        <end position="239"/>
    </location>
</feature>
<protein>
    <submittedName>
        <fullName evidence="2">Uncharacterized protein</fullName>
    </submittedName>
</protein>
<feature type="signal peptide" evidence="1">
    <location>
        <begin position="1"/>
        <end position="22"/>
    </location>
</feature>
<gene>
    <name evidence="2" type="ORF">Mame_04971</name>
</gene>
<reference evidence="2 3" key="1">
    <citation type="submission" date="2017-03" db="EMBL/GenBank/DDBJ databases">
        <title>Foreign affairs: Plasmid Transfer between Roseobacters and Rhizobia.</title>
        <authorList>
            <person name="Bartling P."/>
            <person name="Bunk B."/>
            <person name="Overmann J."/>
            <person name="Brinkmann H."/>
            <person name="Petersen J."/>
        </authorList>
    </citation>
    <scope>NUCLEOTIDE SEQUENCE [LARGE SCALE GENOMIC DNA]</scope>
    <source>
        <strain evidence="2 3">MACL11</strain>
        <plasmid evidence="3">Plasmid pmm259</plasmid>
    </source>
</reference>
<dbReference type="EMBL" id="CP020332">
    <property type="protein sequence ID" value="AQZ54263.1"/>
    <property type="molecule type" value="Genomic_DNA"/>
</dbReference>
<dbReference type="OrthoDB" id="7913728at2"/>
<dbReference type="RefSeq" id="WP_018067331.1">
    <property type="nucleotide sequence ID" value="NZ_AQWH01000038.1"/>
</dbReference>
<keyword evidence="1" id="KW-0732">Signal</keyword>
<sequence precursor="true">MKQVILCLSAFSLGLASVAAHAGYLDALKGHEGGDSYSVINKKGTALGKYQITAGTWATLGYTQGSGGNWSNYTFTDKARAAGVSSLDDLRYSEAGKALQERAVNELTISNWNSMSSQTRGLVGQTVNGVQITQESLLDAAHFLGSGALNDWVASGFDPNALPESYLAANSLSSYAELQDLILKRMASINGNSYDGFGYTNSYSVGGMYGATSDFPGFGSKRPVLIQEVPPYQGEKKTL</sequence>
<geneLocation type="plasmid" evidence="3">
    <name>pmm259</name>
</geneLocation>
<dbReference type="Proteomes" id="UP000191135">
    <property type="component" value="Plasmid pMM259"/>
</dbReference>
<keyword evidence="3" id="KW-1185">Reference proteome</keyword>
<evidence type="ECO:0000256" key="1">
    <source>
        <dbReference type="SAM" id="SignalP"/>
    </source>
</evidence>